<organism evidence="5 6">
    <name type="scientific">Streptomyces apricus</name>
    <dbReference type="NCBI Taxonomy" id="1828112"/>
    <lineage>
        <taxon>Bacteria</taxon>
        <taxon>Bacillati</taxon>
        <taxon>Actinomycetota</taxon>
        <taxon>Actinomycetes</taxon>
        <taxon>Kitasatosporales</taxon>
        <taxon>Streptomycetaceae</taxon>
        <taxon>Streptomyces</taxon>
    </lineage>
</organism>
<dbReference type="Proteomes" id="UP000324965">
    <property type="component" value="Unassembled WGS sequence"/>
</dbReference>
<dbReference type="OrthoDB" id="7688673at2"/>
<name>A0A5B0BG96_9ACTN</name>
<dbReference type="InterPro" id="IPR018356">
    <property type="entry name" value="Tscrpt_reg_HTH_DeoR_CS"/>
</dbReference>
<dbReference type="EMBL" id="VDFC01000017">
    <property type="protein sequence ID" value="KAA0941228.1"/>
    <property type="molecule type" value="Genomic_DNA"/>
</dbReference>
<dbReference type="PROSITE" id="PS51000">
    <property type="entry name" value="HTH_DEOR_2"/>
    <property type="match status" value="1"/>
</dbReference>
<dbReference type="GO" id="GO:0003677">
    <property type="term" value="F:DNA binding"/>
    <property type="evidence" value="ECO:0007669"/>
    <property type="project" value="UniProtKB-KW"/>
</dbReference>
<dbReference type="PANTHER" id="PTHR30363">
    <property type="entry name" value="HTH-TYPE TRANSCRIPTIONAL REGULATOR SRLR-RELATED"/>
    <property type="match status" value="1"/>
</dbReference>
<dbReference type="Pfam" id="PF08220">
    <property type="entry name" value="HTH_DeoR"/>
    <property type="match status" value="1"/>
</dbReference>
<dbReference type="Gene3D" id="1.10.10.10">
    <property type="entry name" value="Winged helix-like DNA-binding domain superfamily/Winged helix DNA-binding domain"/>
    <property type="match status" value="1"/>
</dbReference>
<dbReference type="SUPFAM" id="SSF100950">
    <property type="entry name" value="NagB/RpiA/CoA transferase-like"/>
    <property type="match status" value="1"/>
</dbReference>
<evidence type="ECO:0000256" key="1">
    <source>
        <dbReference type="ARBA" id="ARBA00023015"/>
    </source>
</evidence>
<dbReference type="AlphaFoldDB" id="A0A5B0BG96"/>
<comment type="caution">
    <text evidence="5">The sequence shown here is derived from an EMBL/GenBank/DDBJ whole genome shotgun (WGS) entry which is preliminary data.</text>
</comment>
<keyword evidence="1" id="KW-0805">Transcription regulation</keyword>
<dbReference type="SUPFAM" id="SSF46785">
    <property type="entry name" value="Winged helix' DNA-binding domain"/>
    <property type="match status" value="1"/>
</dbReference>
<keyword evidence="6" id="KW-1185">Reference proteome</keyword>
<dbReference type="PRINTS" id="PR00037">
    <property type="entry name" value="HTHLACR"/>
</dbReference>
<keyword evidence="2" id="KW-0238">DNA-binding</keyword>
<dbReference type="InterPro" id="IPR001034">
    <property type="entry name" value="DeoR_HTH"/>
</dbReference>
<dbReference type="GO" id="GO:0003700">
    <property type="term" value="F:DNA-binding transcription factor activity"/>
    <property type="evidence" value="ECO:0007669"/>
    <property type="project" value="InterPro"/>
</dbReference>
<dbReference type="Gene3D" id="3.40.50.1360">
    <property type="match status" value="1"/>
</dbReference>
<evidence type="ECO:0000259" key="4">
    <source>
        <dbReference type="PROSITE" id="PS51000"/>
    </source>
</evidence>
<proteinExistence type="predicted"/>
<dbReference type="SMART" id="SM01134">
    <property type="entry name" value="DeoRC"/>
    <property type="match status" value="1"/>
</dbReference>
<evidence type="ECO:0000256" key="2">
    <source>
        <dbReference type="ARBA" id="ARBA00023125"/>
    </source>
</evidence>
<dbReference type="InterPro" id="IPR014036">
    <property type="entry name" value="DeoR-like_C"/>
</dbReference>
<keyword evidence="3" id="KW-0804">Transcription</keyword>
<accession>A0A5B0BG96</accession>
<dbReference type="InterPro" id="IPR037171">
    <property type="entry name" value="NagB/RpiA_transferase-like"/>
</dbReference>
<evidence type="ECO:0000256" key="3">
    <source>
        <dbReference type="ARBA" id="ARBA00023163"/>
    </source>
</evidence>
<dbReference type="PANTHER" id="PTHR30363:SF58">
    <property type="entry name" value="REGULATORY PROTEIN, DEOR FAMILY"/>
    <property type="match status" value="1"/>
</dbReference>
<evidence type="ECO:0000313" key="6">
    <source>
        <dbReference type="Proteomes" id="UP000324965"/>
    </source>
</evidence>
<gene>
    <name evidence="5" type="ORF">FGF04_06465</name>
</gene>
<dbReference type="PROSITE" id="PS00894">
    <property type="entry name" value="HTH_DEOR_1"/>
    <property type="match status" value="1"/>
</dbReference>
<dbReference type="SMART" id="SM00420">
    <property type="entry name" value="HTH_DEOR"/>
    <property type="match status" value="1"/>
</dbReference>
<dbReference type="InterPro" id="IPR036388">
    <property type="entry name" value="WH-like_DNA-bd_sf"/>
</dbReference>
<sequence>MAEERSVPLIPDQRREQLLKHLRRDGVLSVQQITQLLGVSHMTVRRDIAELERQGQVFSVPGGARIASHLQSEPSHQAKTLIEQPEKQAMAARAAQLVENGMTVYLDAGTTLSAMVPFLVHHTALTVVTNDFTTVDRLMSAPHLDVIHVGGKVEPANRSSVGRLAATVLRQLALDVAFISTSSWDLLRGVTTPSELKVEVKQAAMECTGTSVLVAGSSKYGTFGKYRVAPLGAFDTVVTDSALAGAAAEGVRACGTELLLADPKEDGGSPAP</sequence>
<reference evidence="5 6" key="1">
    <citation type="submission" date="2019-05" db="EMBL/GenBank/DDBJ databases">
        <authorList>
            <person name="Hariharan J."/>
            <person name="Choudoir M.J."/>
            <person name="Diebold P."/>
            <person name="Panke-Buisse K."/>
            <person name="Buckley D.H."/>
        </authorList>
    </citation>
    <scope>NUCLEOTIDE SEQUENCE [LARGE SCALE GENOMIC DNA]</scope>
    <source>
        <strain evidence="5 6">SUN51</strain>
    </source>
</reference>
<protein>
    <submittedName>
        <fullName evidence="5">DeoR/GlpR transcriptional regulator</fullName>
    </submittedName>
</protein>
<dbReference type="Pfam" id="PF00455">
    <property type="entry name" value="DeoRC"/>
    <property type="match status" value="1"/>
</dbReference>
<dbReference type="InterPro" id="IPR036390">
    <property type="entry name" value="WH_DNA-bd_sf"/>
</dbReference>
<dbReference type="RefSeq" id="WP_149510270.1">
    <property type="nucleotide sequence ID" value="NZ_VDFC01000017.1"/>
</dbReference>
<evidence type="ECO:0000313" key="5">
    <source>
        <dbReference type="EMBL" id="KAA0941228.1"/>
    </source>
</evidence>
<dbReference type="InterPro" id="IPR050313">
    <property type="entry name" value="Carb_Metab_HTH_regulators"/>
</dbReference>
<feature type="domain" description="HTH deoR-type" evidence="4">
    <location>
        <begin position="11"/>
        <end position="66"/>
    </location>
</feature>